<feature type="coiled-coil region" evidence="3">
    <location>
        <begin position="100"/>
        <end position="141"/>
    </location>
</feature>
<gene>
    <name evidence="5" type="ORF">DBRI00130_LOCUS5358</name>
</gene>
<name>A0A7S4VC20_9STRA</name>
<feature type="region of interest" description="Disordered" evidence="4">
    <location>
        <begin position="175"/>
        <end position="223"/>
    </location>
</feature>
<dbReference type="PANTHER" id="PTHR12499">
    <property type="entry name" value="OPTIC ATROPHY 3 PROTEIN OPA3"/>
    <property type="match status" value="1"/>
</dbReference>
<evidence type="ECO:0000256" key="2">
    <source>
        <dbReference type="ARBA" id="ARBA00023054"/>
    </source>
</evidence>
<dbReference type="AlphaFoldDB" id="A0A7S4VC20"/>
<dbReference type="PANTHER" id="PTHR12499:SF0">
    <property type="entry name" value="OPTIC ATROPHY 3 PROTEIN"/>
    <property type="match status" value="1"/>
</dbReference>
<comment type="similarity">
    <text evidence="1">Belongs to the OPA3 family.</text>
</comment>
<evidence type="ECO:0000256" key="1">
    <source>
        <dbReference type="ARBA" id="ARBA00007584"/>
    </source>
</evidence>
<dbReference type="GO" id="GO:0005739">
    <property type="term" value="C:mitochondrion"/>
    <property type="evidence" value="ECO:0007669"/>
    <property type="project" value="TreeGrafter"/>
</dbReference>
<evidence type="ECO:0008006" key="6">
    <source>
        <dbReference type="Google" id="ProtNLM"/>
    </source>
</evidence>
<dbReference type="GO" id="GO:0019216">
    <property type="term" value="P:regulation of lipid metabolic process"/>
    <property type="evidence" value="ECO:0007669"/>
    <property type="project" value="TreeGrafter"/>
</dbReference>
<dbReference type="Pfam" id="PF07047">
    <property type="entry name" value="OPA3"/>
    <property type="match status" value="1"/>
</dbReference>
<reference evidence="5" key="1">
    <citation type="submission" date="2021-01" db="EMBL/GenBank/DDBJ databases">
        <authorList>
            <person name="Corre E."/>
            <person name="Pelletier E."/>
            <person name="Niang G."/>
            <person name="Scheremetjew M."/>
            <person name="Finn R."/>
            <person name="Kale V."/>
            <person name="Holt S."/>
            <person name="Cochrane G."/>
            <person name="Meng A."/>
            <person name="Brown T."/>
            <person name="Cohen L."/>
        </authorList>
    </citation>
    <scope>NUCLEOTIDE SEQUENCE</scope>
    <source>
        <strain evidence="5">GSO104</strain>
    </source>
</reference>
<proteinExistence type="inferred from homology"/>
<evidence type="ECO:0000256" key="3">
    <source>
        <dbReference type="SAM" id="Coils"/>
    </source>
</evidence>
<accession>A0A7S4VC20</accession>
<keyword evidence="2 3" id="KW-0175">Coiled coil</keyword>
<dbReference type="EMBL" id="HBNS01006617">
    <property type="protein sequence ID" value="CAE4588887.1"/>
    <property type="molecule type" value="Transcribed_RNA"/>
</dbReference>
<feature type="compositionally biased region" description="Polar residues" evidence="4">
    <location>
        <begin position="195"/>
        <end position="209"/>
    </location>
</feature>
<protein>
    <recommendedName>
        <fullName evidence="6">OPA3-like protein</fullName>
    </recommendedName>
</protein>
<dbReference type="InterPro" id="IPR010754">
    <property type="entry name" value="OPA3-like"/>
</dbReference>
<evidence type="ECO:0000313" key="5">
    <source>
        <dbReference type="EMBL" id="CAE4588887.1"/>
    </source>
</evidence>
<organism evidence="5">
    <name type="scientific">Ditylum brightwellii</name>
    <dbReference type="NCBI Taxonomy" id="49249"/>
    <lineage>
        <taxon>Eukaryota</taxon>
        <taxon>Sar</taxon>
        <taxon>Stramenopiles</taxon>
        <taxon>Ochrophyta</taxon>
        <taxon>Bacillariophyta</taxon>
        <taxon>Mediophyceae</taxon>
        <taxon>Lithodesmiophycidae</taxon>
        <taxon>Lithodesmiales</taxon>
        <taxon>Lithodesmiaceae</taxon>
        <taxon>Ditylum</taxon>
    </lineage>
</organism>
<evidence type="ECO:0000256" key="4">
    <source>
        <dbReference type="SAM" id="MobiDB-lite"/>
    </source>
</evidence>
<sequence length="234" mass="26222">MAAALPITKLAGLLIKTLSKPAAKRIKHDFSRYDFTKNILIGIGQTTHQLTSRMTIWSAGYKVRSITPLEPEKALTKGADLLGESIVFLISGVTVVYEYNRSKEKEKAKEAQKLKEIEDESDRLQGKLNALDARIHALEKVVKSNSLSLLRFGEKYVEPEVNVVIDDRQERRRLTASSGDEAAGLQTKNEGDAGATSSSSKNNCDTLTTNKEDEKISVDSSKPKLKQWRWWWPF</sequence>